<comment type="caution">
    <text evidence="2">The sequence shown here is derived from an EMBL/GenBank/DDBJ whole genome shotgun (WGS) entry which is preliminary data.</text>
</comment>
<name>A0ABN9RXQ5_9DINO</name>
<proteinExistence type="predicted"/>
<dbReference type="Proteomes" id="UP001189429">
    <property type="component" value="Unassembled WGS sequence"/>
</dbReference>
<accession>A0ABN9RXQ5</accession>
<organism evidence="2 3">
    <name type="scientific">Prorocentrum cordatum</name>
    <dbReference type="NCBI Taxonomy" id="2364126"/>
    <lineage>
        <taxon>Eukaryota</taxon>
        <taxon>Sar</taxon>
        <taxon>Alveolata</taxon>
        <taxon>Dinophyceae</taxon>
        <taxon>Prorocentrales</taxon>
        <taxon>Prorocentraceae</taxon>
        <taxon>Prorocentrum</taxon>
    </lineage>
</organism>
<evidence type="ECO:0000256" key="1">
    <source>
        <dbReference type="SAM" id="MobiDB-lite"/>
    </source>
</evidence>
<protein>
    <submittedName>
        <fullName evidence="2">Uncharacterized protein</fullName>
    </submittedName>
</protein>
<keyword evidence="3" id="KW-1185">Reference proteome</keyword>
<feature type="region of interest" description="Disordered" evidence="1">
    <location>
        <begin position="39"/>
        <end position="107"/>
    </location>
</feature>
<feature type="compositionally biased region" description="Basic and acidic residues" evidence="1">
    <location>
        <begin position="75"/>
        <end position="90"/>
    </location>
</feature>
<sequence length="107" mass="11754">MVQTRDALGPPGRERSELQKALPITCKLLRRSCIKHLPHERGLRPLRSLPRPPVARELAGSDARGDRAFAAPAARDPELVTRQEAARPSKSELAPPVTESRPPLKAN</sequence>
<evidence type="ECO:0000313" key="3">
    <source>
        <dbReference type="Proteomes" id="UP001189429"/>
    </source>
</evidence>
<reference evidence="2" key="1">
    <citation type="submission" date="2023-10" db="EMBL/GenBank/DDBJ databases">
        <authorList>
            <person name="Chen Y."/>
            <person name="Shah S."/>
            <person name="Dougan E. K."/>
            <person name="Thang M."/>
            <person name="Chan C."/>
        </authorList>
    </citation>
    <scope>NUCLEOTIDE SEQUENCE [LARGE SCALE GENOMIC DNA]</scope>
</reference>
<evidence type="ECO:0000313" key="2">
    <source>
        <dbReference type="EMBL" id="CAK0823311.1"/>
    </source>
</evidence>
<gene>
    <name evidence="2" type="ORF">PCOR1329_LOCUS24083</name>
</gene>
<dbReference type="EMBL" id="CAUYUJ010008236">
    <property type="protein sequence ID" value="CAK0823311.1"/>
    <property type="molecule type" value="Genomic_DNA"/>
</dbReference>